<protein>
    <submittedName>
        <fullName evidence="1">Uncharacterized protein</fullName>
    </submittedName>
</protein>
<reference evidence="1 2" key="1">
    <citation type="submission" date="2017-05" db="EMBL/GenBank/DDBJ databases">
        <authorList>
            <person name="Varghese N."/>
            <person name="Submissions S."/>
        </authorList>
    </citation>
    <scope>NUCLEOTIDE SEQUENCE [LARGE SCALE GENOMIC DNA]</scope>
    <source>
        <strain evidence="1 2">DSM 25457</strain>
    </source>
</reference>
<comment type="caution">
    <text evidence="1">The sequence shown here is derived from an EMBL/GenBank/DDBJ whole genome shotgun (WGS) entry which is preliminary data.</text>
</comment>
<dbReference type="Proteomes" id="UP001158067">
    <property type="component" value="Unassembled WGS sequence"/>
</dbReference>
<dbReference type="EMBL" id="FXUG01000004">
    <property type="protein sequence ID" value="SMP54751.1"/>
    <property type="molecule type" value="Genomic_DNA"/>
</dbReference>
<gene>
    <name evidence="1" type="ORF">SAMN06265222_104287</name>
</gene>
<accession>A0ABY1Q2L0</accession>
<name>A0ABY1Q2L0_9BACT</name>
<organism evidence="1 2">
    <name type="scientific">Neorhodopirellula lusitana</name>
    <dbReference type="NCBI Taxonomy" id="445327"/>
    <lineage>
        <taxon>Bacteria</taxon>
        <taxon>Pseudomonadati</taxon>
        <taxon>Planctomycetota</taxon>
        <taxon>Planctomycetia</taxon>
        <taxon>Pirellulales</taxon>
        <taxon>Pirellulaceae</taxon>
        <taxon>Neorhodopirellula</taxon>
    </lineage>
</organism>
<keyword evidence="2" id="KW-1185">Reference proteome</keyword>
<evidence type="ECO:0000313" key="1">
    <source>
        <dbReference type="EMBL" id="SMP54751.1"/>
    </source>
</evidence>
<sequence length="90" mass="10052">MILGSQSSRRGVLSPSFVTAISFHSSFRSCYRPFVWDGRAKRWDGEHRISREALCGARRLDPVKGMSPASVIAKIWLVAGQGFQFRVLAP</sequence>
<proteinExistence type="predicted"/>
<evidence type="ECO:0000313" key="2">
    <source>
        <dbReference type="Proteomes" id="UP001158067"/>
    </source>
</evidence>